<name>A0A5J5EQQ3_9PEZI</name>
<dbReference type="EMBL" id="VXIS01000159">
    <property type="protein sequence ID" value="KAA8900055.1"/>
    <property type="molecule type" value="Genomic_DNA"/>
</dbReference>
<feature type="compositionally biased region" description="Acidic residues" evidence="1">
    <location>
        <begin position="389"/>
        <end position="426"/>
    </location>
</feature>
<gene>
    <name evidence="2" type="ORF">FN846DRAFT_892247</name>
</gene>
<dbReference type="AlphaFoldDB" id="A0A5J5EQQ3"/>
<comment type="caution">
    <text evidence="2">The sequence shown here is derived from an EMBL/GenBank/DDBJ whole genome shotgun (WGS) entry which is preliminary data.</text>
</comment>
<reference evidence="2 3" key="1">
    <citation type="submission" date="2019-09" db="EMBL/GenBank/DDBJ databases">
        <title>Draft genome of the ectomycorrhizal ascomycete Sphaerosporella brunnea.</title>
        <authorList>
            <consortium name="DOE Joint Genome Institute"/>
            <person name="Benucci G.M."/>
            <person name="Marozzi G."/>
            <person name="Antonielli L."/>
            <person name="Sanchez S."/>
            <person name="Marco P."/>
            <person name="Wang X."/>
            <person name="Falini L.B."/>
            <person name="Barry K."/>
            <person name="Haridas S."/>
            <person name="Lipzen A."/>
            <person name="Labutti K."/>
            <person name="Grigoriev I.V."/>
            <person name="Murat C."/>
            <person name="Martin F."/>
            <person name="Albertini E."/>
            <person name="Donnini D."/>
            <person name="Bonito G."/>
        </authorList>
    </citation>
    <scope>NUCLEOTIDE SEQUENCE [LARGE SCALE GENOMIC DNA]</scope>
    <source>
        <strain evidence="2 3">Sb_GMNB300</strain>
    </source>
</reference>
<evidence type="ECO:0000313" key="3">
    <source>
        <dbReference type="Proteomes" id="UP000326924"/>
    </source>
</evidence>
<evidence type="ECO:0000313" key="2">
    <source>
        <dbReference type="EMBL" id="KAA8900055.1"/>
    </source>
</evidence>
<keyword evidence="3" id="KW-1185">Reference proteome</keyword>
<evidence type="ECO:0000256" key="1">
    <source>
        <dbReference type="SAM" id="MobiDB-lite"/>
    </source>
</evidence>
<feature type="region of interest" description="Disordered" evidence="1">
    <location>
        <begin position="389"/>
        <end position="436"/>
    </location>
</feature>
<protein>
    <submittedName>
        <fullName evidence="2">Uncharacterized protein</fullName>
    </submittedName>
</protein>
<organism evidence="2 3">
    <name type="scientific">Sphaerosporella brunnea</name>
    <dbReference type="NCBI Taxonomy" id="1250544"/>
    <lineage>
        <taxon>Eukaryota</taxon>
        <taxon>Fungi</taxon>
        <taxon>Dikarya</taxon>
        <taxon>Ascomycota</taxon>
        <taxon>Pezizomycotina</taxon>
        <taxon>Pezizomycetes</taxon>
        <taxon>Pezizales</taxon>
        <taxon>Pyronemataceae</taxon>
        <taxon>Sphaerosporella</taxon>
    </lineage>
</organism>
<sequence>MPHIEFCGIALSEPGKPVSNTNSDQFRTPSNLSQANDAFVMAPRLTPTDFDREFRLRMEPFTLTADFLKENKSVFESPLSAPRTRDRHILWWSRVRNNLIDSECVDNKCKLIVGDNYDTVVETLKKTSRCELIRITLTNIKAAKHHKAPWVFPTEKEMRILFKGAYRALLAGLRIESTGVMRVILPLIELLHRVSKMRALFNQTDAWTEDPVRFMQQLCTPNDQIDRSRRCKSCRVAVPATTQSAVITVDEVSITAYLATFTGIMDDFTDYCDRCNKHTVHHWTPRITIPGGQGLLVKPQPKYRLRGEDIKISIPSYKWFWVLKAGICGPGRAFWVDGDDLWRFLYDTYGRQGLPCTLAFKTDESYDWLDGYEMALLYYERIADPDGDDGCDDDGCDDDGCDDDGIAEPDGDDGSDDDGSDDDGSDDGAAVGHGNETAGKDLVHKINLIDLSNVDSVLTVEVMGSRSKIFLFEVLVGCSIFAGPKPEEHLLDTLHTTAAKKQYYELVSFKLTGMKQDTLVDKFSLARGAVNRQHWDSICVTLEEYCSDRCTGILDGKPQRPFTV</sequence>
<dbReference type="InParanoid" id="A0A5J5EQQ3"/>
<accession>A0A5J5EQQ3</accession>
<proteinExistence type="predicted"/>
<dbReference type="Proteomes" id="UP000326924">
    <property type="component" value="Unassembled WGS sequence"/>
</dbReference>